<dbReference type="GO" id="GO:0003700">
    <property type="term" value="F:DNA-binding transcription factor activity"/>
    <property type="evidence" value="ECO:0007669"/>
    <property type="project" value="TreeGrafter"/>
</dbReference>
<protein>
    <submittedName>
        <fullName evidence="6">AcrR family transcriptional regulator</fullName>
    </submittedName>
</protein>
<feature type="domain" description="HTH tetR-type" evidence="5">
    <location>
        <begin position="13"/>
        <end position="73"/>
    </location>
</feature>
<dbReference type="InterPro" id="IPR001647">
    <property type="entry name" value="HTH_TetR"/>
</dbReference>
<evidence type="ECO:0000259" key="5">
    <source>
        <dbReference type="PROSITE" id="PS50977"/>
    </source>
</evidence>
<dbReference type="Pfam" id="PF00440">
    <property type="entry name" value="TetR_N"/>
    <property type="match status" value="1"/>
</dbReference>
<dbReference type="SUPFAM" id="SSF48498">
    <property type="entry name" value="Tetracyclin repressor-like, C-terminal domain"/>
    <property type="match status" value="1"/>
</dbReference>
<keyword evidence="3" id="KW-0804">Transcription</keyword>
<dbReference type="PROSITE" id="PS50977">
    <property type="entry name" value="HTH_TETR_2"/>
    <property type="match status" value="1"/>
</dbReference>
<dbReference type="InterPro" id="IPR050109">
    <property type="entry name" value="HTH-type_TetR-like_transc_reg"/>
</dbReference>
<evidence type="ECO:0000256" key="1">
    <source>
        <dbReference type="ARBA" id="ARBA00023015"/>
    </source>
</evidence>
<dbReference type="PANTHER" id="PTHR30055">
    <property type="entry name" value="HTH-TYPE TRANSCRIPTIONAL REGULATOR RUTR"/>
    <property type="match status" value="1"/>
</dbReference>
<dbReference type="InterPro" id="IPR036271">
    <property type="entry name" value="Tet_transcr_reg_TetR-rel_C_sf"/>
</dbReference>
<dbReference type="SUPFAM" id="SSF46689">
    <property type="entry name" value="Homeodomain-like"/>
    <property type="match status" value="1"/>
</dbReference>
<gene>
    <name evidence="6" type="ORF">FHX74_002270</name>
</gene>
<keyword evidence="7" id="KW-1185">Reference proteome</keyword>
<dbReference type="PANTHER" id="PTHR30055:SF234">
    <property type="entry name" value="HTH-TYPE TRANSCRIPTIONAL REGULATOR BETI"/>
    <property type="match status" value="1"/>
</dbReference>
<feature type="DNA-binding region" description="H-T-H motif" evidence="4">
    <location>
        <begin position="36"/>
        <end position="55"/>
    </location>
</feature>
<reference evidence="6 7" key="1">
    <citation type="submission" date="2020-07" db="EMBL/GenBank/DDBJ databases">
        <title>Sequencing the genomes of 1000 actinobacteria strains.</title>
        <authorList>
            <person name="Klenk H.-P."/>
        </authorList>
    </citation>
    <scope>NUCLEOTIDE SEQUENCE [LARGE SCALE GENOMIC DNA]</scope>
    <source>
        <strain evidence="6 7">DSM 100723</strain>
    </source>
</reference>
<evidence type="ECO:0000256" key="3">
    <source>
        <dbReference type="ARBA" id="ARBA00023163"/>
    </source>
</evidence>
<evidence type="ECO:0000313" key="6">
    <source>
        <dbReference type="EMBL" id="MBA8794651.1"/>
    </source>
</evidence>
<dbReference type="Gene3D" id="1.10.357.10">
    <property type="entry name" value="Tetracycline Repressor, domain 2"/>
    <property type="match status" value="1"/>
</dbReference>
<organism evidence="6 7">
    <name type="scientific">Microlunatus kandeliicorticis</name>
    <dbReference type="NCBI Taxonomy" id="1759536"/>
    <lineage>
        <taxon>Bacteria</taxon>
        <taxon>Bacillati</taxon>
        <taxon>Actinomycetota</taxon>
        <taxon>Actinomycetes</taxon>
        <taxon>Propionibacteriales</taxon>
        <taxon>Propionibacteriaceae</taxon>
        <taxon>Microlunatus</taxon>
    </lineage>
</organism>
<keyword evidence="2 4" id="KW-0238">DNA-binding</keyword>
<accession>A0A7W3ISW5</accession>
<sequence length="207" mass="21767">MSPVAERRRLSPEARRAQLERATLEVVAAVGYAAAGADAIAAAAGVSKGLLWHYYDDLDALMAAAARRGLAELVGEVASAVELEAPVPALLRGAIHRAARLPRTHPDHLRAIRQIVSGLRHADGSPVLDEAEYAGLQTAQQALFARGQAEGDVRPDLDAGMLAATYQAAVDGMVDRLLRHPELDPGPVAELTATVLLDGLARDAHTG</sequence>
<comment type="caution">
    <text evidence="6">The sequence shown here is derived from an EMBL/GenBank/DDBJ whole genome shotgun (WGS) entry which is preliminary data.</text>
</comment>
<dbReference type="GO" id="GO:0000976">
    <property type="term" value="F:transcription cis-regulatory region binding"/>
    <property type="evidence" value="ECO:0007669"/>
    <property type="project" value="TreeGrafter"/>
</dbReference>
<evidence type="ECO:0000256" key="2">
    <source>
        <dbReference type="ARBA" id="ARBA00023125"/>
    </source>
</evidence>
<dbReference type="RefSeq" id="WP_182560194.1">
    <property type="nucleotide sequence ID" value="NZ_JACGWT010000003.1"/>
</dbReference>
<dbReference type="InterPro" id="IPR009057">
    <property type="entry name" value="Homeodomain-like_sf"/>
</dbReference>
<evidence type="ECO:0000313" key="7">
    <source>
        <dbReference type="Proteomes" id="UP000523079"/>
    </source>
</evidence>
<proteinExistence type="predicted"/>
<dbReference type="EMBL" id="JACGWT010000003">
    <property type="protein sequence ID" value="MBA8794651.1"/>
    <property type="molecule type" value="Genomic_DNA"/>
</dbReference>
<keyword evidence="1" id="KW-0805">Transcription regulation</keyword>
<dbReference type="AlphaFoldDB" id="A0A7W3ISW5"/>
<name>A0A7W3ISW5_9ACTN</name>
<dbReference type="Proteomes" id="UP000523079">
    <property type="component" value="Unassembled WGS sequence"/>
</dbReference>
<evidence type="ECO:0000256" key="4">
    <source>
        <dbReference type="PROSITE-ProRule" id="PRU00335"/>
    </source>
</evidence>